<evidence type="ECO:0000256" key="9">
    <source>
        <dbReference type="ARBA" id="ARBA00038129"/>
    </source>
</evidence>
<accession>A0A8J4XXG9</accession>
<dbReference type="SUPFAM" id="SSF47113">
    <property type="entry name" value="Histone-fold"/>
    <property type="match status" value="1"/>
</dbReference>
<dbReference type="GO" id="GO:0000978">
    <property type="term" value="F:RNA polymerase II cis-regulatory region sequence-specific DNA binding"/>
    <property type="evidence" value="ECO:0007669"/>
    <property type="project" value="TreeGrafter"/>
</dbReference>
<evidence type="ECO:0000259" key="14">
    <source>
        <dbReference type="Pfam" id="PF08241"/>
    </source>
</evidence>
<dbReference type="GO" id="GO:0001228">
    <property type="term" value="F:DNA-binding transcription activator activity, RNA polymerase II-specific"/>
    <property type="evidence" value="ECO:0007669"/>
    <property type="project" value="TreeGrafter"/>
</dbReference>
<dbReference type="Proteomes" id="UP000770661">
    <property type="component" value="Unassembled WGS sequence"/>
</dbReference>
<dbReference type="AlphaFoldDB" id="A0A8J4XXG9"/>
<evidence type="ECO:0000256" key="11">
    <source>
        <dbReference type="ARBA" id="ARBA00042333"/>
    </source>
</evidence>
<evidence type="ECO:0000259" key="13">
    <source>
        <dbReference type="Pfam" id="PF00125"/>
    </source>
</evidence>
<keyword evidence="16" id="KW-1185">Reference proteome</keyword>
<evidence type="ECO:0000313" key="15">
    <source>
        <dbReference type="EMBL" id="KAG0716032.1"/>
    </source>
</evidence>
<name>A0A8J4XXG9_CHIOP</name>
<evidence type="ECO:0000256" key="7">
    <source>
        <dbReference type="ARBA" id="ARBA00025263"/>
    </source>
</evidence>
<dbReference type="InterPro" id="IPR007125">
    <property type="entry name" value="H2A/H2B/H3"/>
</dbReference>
<dbReference type="InterPro" id="IPR050568">
    <property type="entry name" value="Transcr_DNA_Rep_Reg"/>
</dbReference>
<gene>
    <name evidence="15" type="primary">NFYC</name>
    <name evidence="15" type="ORF">GWK47_010560</name>
</gene>
<dbReference type="InterPro" id="IPR013216">
    <property type="entry name" value="Methyltransf_11"/>
</dbReference>
<dbReference type="EMBL" id="JACEEZ010019142">
    <property type="protein sequence ID" value="KAG0716032.1"/>
    <property type="molecule type" value="Genomic_DNA"/>
</dbReference>
<dbReference type="CDD" id="cd02440">
    <property type="entry name" value="AdoMet_MTases"/>
    <property type="match status" value="1"/>
</dbReference>
<feature type="domain" description="Core Histone H2A/H2B/H3" evidence="13">
    <location>
        <begin position="333"/>
        <end position="411"/>
    </location>
</feature>
<sequence>MEDAQLYVNANAMQRRDALLVLSEYLPQMSWSEQGENVLDVGCGSGDVTRNLLMPLLPRVEQVTGVDVSRDMVSFASKTFQHNSLVFEQLDIERVMQPRQLFPDGFSKVFSMYCLHWVKDQERCLNNIYQLLQPGGEALLVFLARNPLFTMYENMSMKEEWQPYMQDVSNFVPVYQHKTDPAKAMTDVAEDVGFEVVSCEAPEMEFVFENVNYAKNAIKAVNPFLKRVPRDQQDAFLMDCLKELTRLKTQRNDGKMVARYSLMVAHLQRGETARVPRPTLQGRGAACTVLLTPGVAVQGSARSRMSLDGQLEGGQQAQSEAQQSLNSFWPKITEDIRQLTQSDLRQQELPLARIKRIMKLDDEVKMISAEAPVLFSKAAEIFITELTLRAWVHTEDNKRRTLQRNDIAMAITKYDQFDFLIDIVPRDELKPTKSREDAARAGVPADQHYFQIAQHYQAVLQQSTANNSNSSSQTVQPASVQPQTIQIVHAGGQTSAVQAQAPQIIQLQAQTQPQQTTATAQPTQTSSGGIQIIQQIIGPDGQIQQIPIQLTSQQLQMIKLQMSGATQQPIIIQTAPIQAVQQQAQAVVTSQPQIIQLQQSRLWLAWQGLTKWFCGPYTSHRPDVPHPWDTGLQGGRFLTQHRAESKDPFPGGVISH</sequence>
<dbReference type="SUPFAM" id="SSF53335">
    <property type="entry name" value="S-adenosyl-L-methionine-dependent methyltransferases"/>
    <property type="match status" value="1"/>
</dbReference>
<dbReference type="CDD" id="cd22908">
    <property type="entry name" value="HFD_NFYC-like"/>
    <property type="match status" value="1"/>
</dbReference>
<dbReference type="GO" id="GO:0008757">
    <property type="term" value="F:S-adenosylmethionine-dependent methyltransferase activity"/>
    <property type="evidence" value="ECO:0007669"/>
    <property type="project" value="InterPro"/>
</dbReference>
<keyword evidence="4" id="KW-0010">Activator</keyword>
<dbReference type="PANTHER" id="PTHR10252:SF8">
    <property type="entry name" value="NUCLEAR TRANSCRIPTION FACTOR Y SUBUNIT GAMMA"/>
    <property type="match status" value="1"/>
</dbReference>
<reference evidence="15" key="1">
    <citation type="submission" date="2020-07" db="EMBL/GenBank/DDBJ databases">
        <title>The High-quality genome of the commercially important snow crab, Chionoecetes opilio.</title>
        <authorList>
            <person name="Jeong J.-H."/>
            <person name="Ryu S."/>
        </authorList>
    </citation>
    <scope>NUCLEOTIDE SEQUENCE</scope>
    <source>
        <strain evidence="15">MADBK_172401_WGS</strain>
        <tissue evidence="15">Digestive gland</tissue>
    </source>
</reference>
<comment type="caution">
    <text evidence="15">The sequence shown here is derived from an EMBL/GenBank/DDBJ whole genome shotgun (WGS) entry which is preliminary data.</text>
</comment>
<comment type="function">
    <text evidence="7">Component of the sequence-specific heterotrimeric transcription factor (NF-Y) which specifically recognizes a 5'-CCAAT-3' box motif found in the promoters of its target genes. NF-Y can function as both an activator and a repressor, depending on its interacting cofactors.</text>
</comment>
<comment type="subunit">
    <text evidence="8">Heterotrimeric transcription factor composed of three components, NF-YA, NF-YB and NF-YC. NF-YB and NF-YC must interact and dimerize for NF-YA association and DNA binding.</text>
</comment>
<dbReference type="InterPro" id="IPR029063">
    <property type="entry name" value="SAM-dependent_MTases_sf"/>
</dbReference>
<dbReference type="GO" id="GO:0016602">
    <property type="term" value="C:CCAAT-binding factor complex"/>
    <property type="evidence" value="ECO:0007669"/>
    <property type="project" value="TreeGrafter"/>
</dbReference>
<keyword evidence="3" id="KW-0238">DNA-binding</keyword>
<evidence type="ECO:0000256" key="3">
    <source>
        <dbReference type="ARBA" id="ARBA00023125"/>
    </source>
</evidence>
<proteinExistence type="inferred from homology"/>
<dbReference type="Gene3D" id="1.10.20.10">
    <property type="entry name" value="Histone, subunit A"/>
    <property type="match status" value="1"/>
</dbReference>
<evidence type="ECO:0000313" key="16">
    <source>
        <dbReference type="Proteomes" id="UP000770661"/>
    </source>
</evidence>
<evidence type="ECO:0000256" key="8">
    <source>
        <dbReference type="ARBA" id="ARBA00025911"/>
    </source>
</evidence>
<feature type="domain" description="Methyltransferase type 11" evidence="14">
    <location>
        <begin position="39"/>
        <end position="139"/>
    </location>
</feature>
<evidence type="ECO:0000256" key="10">
    <source>
        <dbReference type="ARBA" id="ARBA00040590"/>
    </source>
</evidence>
<dbReference type="Pfam" id="PF08241">
    <property type="entry name" value="Methyltransf_11"/>
    <property type="match status" value="1"/>
</dbReference>
<keyword evidence="6" id="KW-0539">Nucleus</keyword>
<dbReference type="FunFam" id="1.10.20.10:FF:000006">
    <property type="entry name" value="Nuclear transcription factor Y subunit gamma"/>
    <property type="match status" value="1"/>
</dbReference>
<dbReference type="Gene3D" id="3.40.50.150">
    <property type="entry name" value="Vaccinia Virus protein VP39"/>
    <property type="match status" value="1"/>
</dbReference>
<evidence type="ECO:0000256" key="5">
    <source>
        <dbReference type="ARBA" id="ARBA00023163"/>
    </source>
</evidence>
<dbReference type="OrthoDB" id="66144at2759"/>
<evidence type="ECO:0000256" key="1">
    <source>
        <dbReference type="ARBA" id="ARBA00004123"/>
    </source>
</evidence>
<dbReference type="PANTHER" id="PTHR10252">
    <property type="entry name" value="HISTONE-LIKE TRANSCRIPTION FACTOR CCAAT-RELATED"/>
    <property type="match status" value="1"/>
</dbReference>
<dbReference type="InterPro" id="IPR009072">
    <property type="entry name" value="Histone-fold"/>
</dbReference>
<evidence type="ECO:0000256" key="6">
    <source>
        <dbReference type="ARBA" id="ARBA00023242"/>
    </source>
</evidence>
<evidence type="ECO:0000256" key="4">
    <source>
        <dbReference type="ARBA" id="ARBA00023159"/>
    </source>
</evidence>
<comment type="subcellular location">
    <subcellularLocation>
        <location evidence="1">Nucleus</location>
    </subcellularLocation>
</comment>
<dbReference type="GO" id="GO:0046982">
    <property type="term" value="F:protein heterodimerization activity"/>
    <property type="evidence" value="ECO:0007669"/>
    <property type="project" value="InterPro"/>
</dbReference>
<organism evidence="15 16">
    <name type="scientific">Chionoecetes opilio</name>
    <name type="common">Atlantic snow crab</name>
    <name type="synonym">Cancer opilio</name>
    <dbReference type="NCBI Taxonomy" id="41210"/>
    <lineage>
        <taxon>Eukaryota</taxon>
        <taxon>Metazoa</taxon>
        <taxon>Ecdysozoa</taxon>
        <taxon>Arthropoda</taxon>
        <taxon>Crustacea</taxon>
        <taxon>Multicrustacea</taxon>
        <taxon>Malacostraca</taxon>
        <taxon>Eumalacostraca</taxon>
        <taxon>Eucarida</taxon>
        <taxon>Decapoda</taxon>
        <taxon>Pleocyemata</taxon>
        <taxon>Brachyura</taxon>
        <taxon>Eubrachyura</taxon>
        <taxon>Majoidea</taxon>
        <taxon>Majidae</taxon>
        <taxon>Chionoecetes</taxon>
    </lineage>
</organism>
<keyword evidence="5" id="KW-0804">Transcription</keyword>
<comment type="similarity">
    <text evidence="9">Belongs to the NFYC/HAP5 subunit family.</text>
</comment>
<evidence type="ECO:0000256" key="12">
    <source>
        <dbReference type="ARBA" id="ARBA00042663"/>
    </source>
</evidence>
<keyword evidence="2" id="KW-0805">Transcription regulation</keyword>
<evidence type="ECO:0000256" key="2">
    <source>
        <dbReference type="ARBA" id="ARBA00023015"/>
    </source>
</evidence>
<protein>
    <recommendedName>
        <fullName evidence="10">Nuclear transcription factor Y subunit gamma</fullName>
    </recommendedName>
    <alternativeName>
        <fullName evidence="11">CAAT box DNA-binding protein subunit C</fullName>
    </alternativeName>
    <alternativeName>
        <fullName evidence="12">Nuclear transcription factor Y subunit C</fullName>
    </alternativeName>
</protein>
<dbReference type="Pfam" id="PF00125">
    <property type="entry name" value="Histone"/>
    <property type="match status" value="1"/>
</dbReference>